<evidence type="ECO:0000313" key="3">
    <source>
        <dbReference type="Proteomes" id="UP001500840"/>
    </source>
</evidence>
<accession>A0ABP8MFX5</accession>
<gene>
    <name evidence="2" type="ORF">GCM10023156_13590</name>
</gene>
<keyword evidence="3" id="KW-1185">Reference proteome</keyword>
<dbReference type="SUPFAM" id="SSF49503">
    <property type="entry name" value="Cupredoxins"/>
    <property type="match status" value="1"/>
</dbReference>
<sequence length="253" mass="27569">MFCGVAAASLLASTAAVSNAADLKLRFEYAGDAEDPSALVVNKDVEFCGKHQIFNERLLVNKENKGIKDVVVYVYTGRGGSKLDDVPEKKNTHVLENNACRFEPHIVICQTGDTLKVTNPDAVGHNANLPFFKNAAQNFLIPPGQDKSVVLEETEPAPIPVECNIHPWMRAYVVVLEHPYVAKSDENGDLVIKDLPEGEELTFRVFHEAGKIDDVTINGKAEKWSRSRFDVTIKAGVNDLGTVVVPAGALSAE</sequence>
<reference evidence="3" key="1">
    <citation type="journal article" date="2019" name="Int. J. Syst. Evol. Microbiol.">
        <title>The Global Catalogue of Microorganisms (GCM) 10K type strain sequencing project: providing services to taxonomists for standard genome sequencing and annotation.</title>
        <authorList>
            <consortium name="The Broad Institute Genomics Platform"/>
            <consortium name="The Broad Institute Genome Sequencing Center for Infectious Disease"/>
            <person name="Wu L."/>
            <person name="Ma J."/>
        </authorList>
    </citation>
    <scope>NUCLEOTIDE SEQUENCE [LARGE SCALE GENOMIC DNA]</scope>
    <source>
        <strain evidence="3">JCM 17759</strain>
    </source>
</reference>
<keyword evidence="1" id="KW-0732">Signal</keyword>
<protein>
    <submittedName>
        <fullName evidence="2">Methylamine utilization protein</fullName>
    </submittedName>
</protein>
<dbReference type="Gene3D" id="2.60.40.420">
    <property type="entry name" value="Cupredoxins - blue copper proteins"/>
    <property type="match status" value="1"/>
</dbReference>
<feature type="chain" id="PRO_5047085859" evidence="1">
    <location>
        <begin position="21"/>
        <end position="253"/>
    </location>
</feature>
<evidence type="ECO:0000256" key="1">
    <source>
        <dbReference type="SAM" id="SignalP"/>
    </source>
</evidence>
<feature type="signal peptide" evidence="1">
    <location>
        <begin position="1"/>
        <end position="20"/>
    </location>
</feature>
<proteinExistence type="predicted"/>
<dbReference type="Proteomes" id="UP001500840">
    <property type="component" value="Unassembled WGS sequence"/>
</dbReference>
<name>A0ABP8MFX5_9BACT</name>
<dbReference type="RefSeq" id="WP_339937177.1">
    <property type="nucleotide sequence ID" value="NZ_BAABGA010000018.1"/>
</dbReference>
<dbReference type="InterPro" id="IPR008972">
    <property type="entry name" value="Cupredoxin"/>
</dbReference>
<dbReference type="EMBL" id="BAABGA010000018">
    <property type="protein sequence ID" value="GAA4449294.1"/>
    <property type="molecule type" value="Genomic_DNA"/>
</dbReference>
<dbReference type="CDD" id="cd04221">
    <property type="entry name" value="MauL"/>
    <property type="match status" value="1"/>
</dbReference>
<organism evidence="2 3">
    <name type="scientific">Novipirellula rosea</name>
    <dbReference type="NCBI Taxonomy" id="1031540"/>
    <lineage>
        <taxon>Bacteria</taxon>
        <taxon>Pseudomonadati</taxon>
        <taxon>Planctomycetota</taxon>
        <taxon>Planctomycetia</taxon>
        <taxon>Pirellulales</taxon>
        <taxon>Pirellulaceae</taxon>
        <taxon>Novipirellula</taxon>
    </lineage>
</organism>
<dbReference type="InterPro" id="IPR034242">
    <property type="entry name" value="MauL"/>
</dbReference>
<comment type="caution">
    <text evidence="2">The sequence shown here is derived from an EMBL/GenBank/DDBJ whole genome shotgun (WGS) entry which is preliminary data.</text>
</comment>
<evidence type="ECO:0000313" key="2">
    <source>
        <dbReference type="EMBL" id="GAA4449294.1"/>
    </source>
</evidence>